<dbReference type="OrthoDB" id="6130531at2759"/>
<proteinExistence type="predicted"/>
<dbReference type="CDD" id="cd00063">
    <property type="entry name" value="FN3"/>
    <property type="match status" value="1"/>
</dbReference>
<name>A0A8J4T0E1_CLAMG</name>
<evidence type="ECO:0000256" key="2">
    <source>
        <dbReference type="SAM" id="MobiDB-lite"/>
    </source>
</evidence>
<keyword evidence="1" id="KW-0677">Repeat</keyword>
<accession>A0A8J4T0E1</accession>
<evidence type="ECO:0000256" key="1">
    <source>
        <dbReference type="ARBA" id="ARBA00022737"/>
    </source>
</evidence>
<dbReference type="AlphaFoldDB" id="A0A8J4T0E1"/>
<dbReference type="InterPro" id="IPR036116">
    <property type="entry name" value="FN3_sf"/>
</dbReference>
<dbReference type="GO" id="GO:0031175">
    <property type="term" value="P:neuron projection development"/>
    <property type="evidence" value="ECO:0007669"/>
    <property type="project" value="TreeGrafter"/>
</dbReference>
<feature type="domain" description="Fibronectin type-III" evidence="3">
    <location>
        <begin position="296"/>
        <end position="333"/>
    </location>
</feature>
<dbReference type="PROSITE" id="PS50853">
    <property type="entry name" value="FN3"/>
    <property type="match status" value="1"/>
</dbReference>
<dbReference type="Proteomes" id="UP000727407">
    <property type="component" value="Unassembled WGS sequence"/>
</dbReference>
<feature type="non-terminal residue" evidence="4">
    <location>
        <position position="333"/>
    </location>
</feature>
<evidence type="ECO:0000313" key="5">
    <source>
        <dbReference type="Proteomes" id="UP000727407"/>
    </source>
</evidence>
<reference evidence="4" key="1">
    <citation type="submission" date="2020-07" db="EMBL/GenBank/DDBJ databases">
        <title>Clarias magur genome sequencing, assembly and annotation.</title>
        <authorList>
            <person name="Kushwaha B."/>
            <person name="Kumar R."/>
            <person name="Das P."/>
            <person name="Joshi C.G."/>
            <person name="Kumar D."/>
            <person name="Nagpure N.S."/>
            <person name="Pandey M."/>
            <person name="Agarwal S."/>
            <person name="Srivastava S."/>
            <person name="Singh M."/>
            <person name="Sahoo L."/>
            <person name="Jayasankar P."/>
            <person name="Meher P.K."/>
            <person name="Koringa P.G."/>
            <person name="Iquebal M.A."/>
            <person name="Das S.P."/>
            <person name="Bit A."/>
            <person name="Patnaik S."/>
            <person name="Patel N."/>
            <person name="Shah T.M."/>
            <person name="Hinsu A."/>
            <person name="Jena J.K."/>
        </authorList>
    </citation>
    <scope>NUCLEOTIDE SEQUENCE</scope>
    <source>
        <strain evidence="4">CIFAMagur01</strain>
        <tissue evidence="4">Testis</tissue>
    </source>
</reference>
<keyword evidence="5" id="KW-1185">Reference proteome</keyword>
<comment type="caution">
    <text evidence="4">The sequence shown here is derived from an EMBL/GenBank/DDBJ whole genome shotgun (WGS) entry which is preliminary data.</text>
</comment>
<evidence type="ECO:0000313" key="4">
    <source>
        <dbReference type="EMBL" id="KAF5879823.1"/>
    </source>
</evidence>
<dbReference type="GO" id="GO:0030155">
    <property type="term" value="P:regulation of cell adhesion"/>
    <property type="evidence" value="ECO:0007669"/>
    <property type="project" value="TreeGrafter"/>
</dbReference>
<feature type="region of interest" description="Disordered" evidence="2">
    <location>
        <begin position="85"/>
        <end position="173"/>
    </location>
</feature>
<feature type="compositionally biased region" description="Basic and acidic residues" evidence="2">
    <location>
        <begin position="148"/>
        <end position="158"/>
    </location>
</feature>
<dbReference type="GO" id="GO:0005615">
    <property type="term" value="C:extracellular space"/>
    <property type="evidence" value="ECO:0007669"/>
    <property type="project" value="TreeGrafter"/>
</dbReference>
<dbReference type="Pfam" id="PF00041">
    <property type="entry name" value="fn3"/>
    <property type="match status" value="2"/>
</dbReference>
<feature type="compositionally biased region" description="Basic and acidic residues" evidence="2">
    <location>
        <begin position="7"/>
        <end position="24"/>
    </location>
</feature>
<sequence length="333" mass="37572">MTEEDQEMSRITDRDQDLSRISDKDHDLKTLQKEKDFTTIKTDLKDTDPRVEKDFRESIAFTVQHGDVTEILPKNAKNETVFGSTLKSKIKPHHHGDTKKSKEISTSRHTTPHRHSRPNIPQQRKNGTIIRPPPKVPQLKPNSIAIHDGTKESHKPTDGRNLGWSTDVPFSTRQRNTTHPITEVSKDNINQVGVHNVTSNGFIITWVAPEGRFKNFVIRIVERNIELTSNHVDLVRSNSTNAGIKKKFAKALPGSARSYPVINLTAQTSYTLTFYGTAPGFRSNVHTINITTGPEPPSNLTFSDITDSSLKVSWRRPKSNVSGFKVTYIHTKE</sequence>
<protein>
    <submittedName>
        <fullName evidence="4">Tenascin-like isoform X2</fullName>
    </submittedName>
</protein>
<dbReference type="Gene3D" id="2.60.40.10">
    <property type="entry name" value="Immunoglobulins"/>
    <property type="match status" value="2"/>
</dbReference>
<dbReference type="PANTHER" id="PTHR46708">
    <property type="entry name" value="TENASCIN"/>
    <property type="match status" value="1"/>
</dbReference>
<feature type="region of interest" description="Disordered" evidence="2">
    <location>
        <begin position="1"/>
        <end position="24"/>
    </location>
</feature>
<dbReference type="SUPFAM" id="SSF49265">
    <property type="entry name" value="Fibronectin type III"/>
    <property type="match status" value="1"/>
</dbReference>
<dbReference type="InterPro" id="IPR003961">
    <property type="entry name" value="FN3_dom"/>
</dbReference>
<dbReference type="InterPro" id="IPR013783">
    <property type="entry name" value="Ig-like_fold"/>
</dbReference>
<dbReference type="InterPro" id="IPR050991">
    <property type="entry name" value="ECM_Regulatory_Proteins"/>
</dbReference>
<gene>
    <name evidence="4" type="ORF">DAT39_023675</name>
</gene>
<feature type="compositionally biased region" description="Basic residues" evidence="2">
    <location>
        <begin position="88"/>
        <end position="97"/>
    </location>
</feature>
<evidence type="ECO:0000259" key="3">
    <source>
        <dbReference type="PROSITE" id="PS50853"/>
    </source>
</evidence>
<dbReference type="EMBL" id="QNUK01002686">
    <property type="protein sequence ID" value="KAF5879823.1"/>
    <property type="molecule type" value="Genomic_DNA"/>
</dbReference>
<dbReference type="PANTHER" id="PTHR46708:SF1">
    <property type="entry name" value="TENASCIN"/>
    <property type="match status" value="1"/>
</dbReference>
<organism evidence="4 5">
    <name type="scientific">Clarias magur</name>
    <name type="common">Asian catfish</name>
    <name type="synonym">Macropteronotus magur</name>
    <dbReference type="NCBI Taxonomy" id="1594786"/>
    <lineage>
        <taxon>Eukaryota</taxon>
        <taxon>Metazoa</taxon>
        <taxon>Chordata</taxon>
        <taxon>Craniata</taxon>
        <taxon>Vertebrata</taxon>
        <taxon>Euteleostomi</taxon>
        <taxon>Actinopterygii</taxon>
        <taxon>Neopterygii</taxon>
        <taxon>Teleostei</taxon>
        <taxon>Ostariophysi</taxon>
        <taxon>Siluriformes</taxon>
        <taxon>Clariidae</taxon>
        <taxon>Clarias</taxon>
    </lineage>
</organism>